<name>A0A6J5VED9_PRUAR</name>
<gene>
    <name evidence="1" type="ORF">CURHAP_LOCUS43179</name>
</gene>
<reference evidence="1 2" key="1">
    <citation type="submission" date="2020-05" db="EMBL/GenBank/DDBJ databases">
        <authorList>
            <person name="Campoy J."/>
            <person name="Schneeberger K."/>
            <person name="Spophaly S."/>
        </authorList>
    </citation>
    <scope>NUCLEOTIDE SEQUENCE [LARGE SCALE GENOMIC DNA]</scope>
    <source>
        <strain evidence="1">PruArmRojPasFocal</strain>
    </source>
</reference>
<organism evidence="1 2">
    <name type="scientific">Prunus armeniaca</name>
    <name type="common">Apricot</name>
    <name type="synonym">Armeniaca vulgaris</name>
    <dbReference type="NCBI Taxonomy" id="36596"/>
    <lineage>
        <taxon>Eukaryota</taxon>
        <taxon>Viridiplantae</taxon>
        <taxon>Streptophyta</taxon>
        <taxon>Embryophyta</taxon>
        <taxon>Tracheophyta</taxon>
        <taxon>Spermatophyta</taxon>
        <taxon>Magnoliopsida</taxon>
        <taxon>eudicotyledons</taxon>
        <taxon>Gunneridae</taxon>
        <taxon>Pentapetalae</taxon>
        <taxon>rosids</taxon>
        <taxon>fabids</taxon>
        <taxon>Rosales</taxon>
        <taxon>Rosaceae</taxon>
        <taxon>Amygdaloideae</taxon>
        <taxon>Amygdaleae</taxon>
        <taxon>Prunus</taxon>
    </lineage>
</organism>
<dbReference type="AlphaFoldDB" id="A0A6J5VED9"/>
<dbReference type="EMBL" id="CAEKDK010000007">
    <property type="protein sequence ID" value="CAB4286254.1"/>
    <property type="molecule type" value="Genomic_DNA"/>
</dbReference>
<evidence type="ECO:0000313" key="1">
    <source>
        <dbReference type="EMBL" id="CAB4286254.1"/>
    </source>
</evidence>
<evidence type="ECO:0000313" key="2">
    <source>
        <dbReference type="Proteomes" id="UP000507222"/>
    </source>
</evidence>
<accession>A0A6J5VED9</accession>
<proteinExistence type="predicted"/>
<protein>
    <submittedName>
        <fullName evidence="1">Uncharacterized protein</fullName>
    </submittedName>
</protein>
<sequence>MVPKKVSATVPDSSSSEETVALPDFLSGAGVMSFAAIFDNWVYRFAAGRVDFLLCKDLVSFANDYCVLGPRYVDRKSDQLWNYETHPIRAPIPVCHAEGIDWSNWNKMLPRFFPKIDVSSIDLRWVDWVAKMASIMP</sequence>
<dbReference type="Proteomes" id="UP000507222">
    <property type="component" value="Unassembled WGS sequence"/>
</dbReference>